<protein>
    <recommendedName>
        <fullName evidence="3">Reverse transcriptase zinc-binding domain-containing protein</fullName>
    </recommendedName>
</protein>
<dbReference type="EMBL" id="OW240915">
    <property type="protein sequence ID" value="CAH2283543.1"/>
    <property type="molecule type" value="Genomic_DNA"/>
</dbReference>
<evidence type="ECO:0000313" key="2">
    <source>
        <dbReference type="Proteomes" id="UP001295444"/>
    </source>
</evidence>
<feature type="non-terminal residue" evidence="1">
    <location>
        <position position="286"/>
    </location>
</feature>
<accession>A0AAD1RZ43</accession>
<name>A0AAD1RZ43_PELCU</name>
<evidence type="ECO:0008006" key="3">
    <source>
        <dbReference type="Google" id="ProtNLM"/>
    </source>
</evidence>
<dbReference type="AlphaFoldDB" id="A0AAD1RZ43"/>
<gene>
    <name evidence="1" type="ORF">PECUL_23A001767</name>
</gene>
<dbReference type="Proteomes" id="UP001295444">
    <property type="component" value="Chromosome 04"/>
</dbReference>
<proteinExistence type="predicted"/>
<organism evidence="1 2">
    <name type="scientific">Pelobates cultripes</name>
    <name type="common">Western spadefoot toad</name>
    <dbReference type="NCBI Taxonomy" id="61616"/>
    <lineage>
        <taxon>Eukaryota</taxon>
        <taxon>Metazoa</taxon>
        <taxon>Chordata</taxon>
        <taxon>Craniata</taxon>
        <taxon>Vertebrata</taxon>
        <taxon>Euteleostomi</taxon>
        <taxon>Amphibia</taxon>
        <taxon>Batrachia</taxon>
        <taxon>Anura</taxon>
        <taxon>Pelobatoidea</taxon>
        <taxon>Pelobatidae</taxon>
        <taxon>Pelobates</taxon>
    </lineage>
</organism>
<sequence>MLASGILMHSEQGIIQWVDMERAQLDKNATLDFLWTPRKHRPNKPNLYPTTALTVHIWSKFLDTVGAKETFHPNAPLTALRAISPDIRLQTWVHAGIRHIHQLMQSQEVMTFTDIQQKWELPANAIFTYLQLKGIINTHVNRQQQPLSPSPPSTKAIIERCWKGPMKKKSISLCYKAWDGTLPNTTPHCKTMWETECTIQLTDDEWIHALNAISNWTKCYTHIEAHRKLLYRWHLTPYTFHKIYPNSSPLCWRCLAEIGTHKHIWWSCPNIQPLWVEVQNTLSALN</sequence>
<keyword evidence="2" id="KW-1185">Reference proteome</keyword>
<evidence type="ECO:0000313" key="1">
    <source>
        <dbReference type="EMBL" id="CAH2283543.1"/>
    </source>
</evidence>
<reference evidence="1" key="1">
    <citation type="submission" date="2022-03" db="EMBL/GenBank/DDBJ databases">
        <authorList>
            <person name="Alioto T."/>
            <person name="Alioto T."/>
            <person name="Gomez Garrido J."/>
        </authorList>
    </citation>
    <scope>NUCLEOTIDE SEQUENCE</scope>
</reference>